<evidence type="ECO:0000313" key="2">
    <source>
        <dbReference type="EMBL" id="TRX73752.1"/>
    </source>
</evidence>
<dbReference type="EMBL" id="VJOY01000012">
    <property type="protein sequence ID" value="TRX73752.1"/>
    <property type="molecule type" value="Genomic_DNA"/>
</dbReference>
<comment type="caution">
    <text evidence="2">The sequence shown here is derived from an EMBL/GenBank/DDBJ whole genome shotgun (WGS) entry which is preliminary data.</text>
</comment>
<name>A0A553GW74_9PSED</name>
<keyword evidence="1" id="KW-1133">Transmembrane helix</keyword>
<evidence type="ECO:0000313" key="3">
    <source>
        <dbReference type="Proteomes" id="UP000315235"/>
    </source>
</evidence>
<keyword evidence="3" id="KW-1185">Reference proteome</keyword>
<organism evidence="2 3">
    <name type="scientific">Pseudomonas mangiferae</name>
    <dbReference type="NCBI Taxonomy" id="2593654"/>
    <lineage>
        <taxon>Bacteria</taxon>
        <taxon>Pseudomonadati</taxon>
        <taxon>Pseudomonadota</taxon>
        <taxon>Gammaproteobacteria</taxon>
        <taxon>Pseudomonadales</taxon>
        <taxon>Pseudomonadaceae</taxon>
        <taxon>Pseudomonas</taxon>
    </lineage>
</organism>
<feature type="transmembrane region" description="Helical" evidence="1">
    <location>
        <begin position="57"/>
        <end position="78"/>
    </location>
</feature>
<keyword evidence="1" id="KW-0812">Transmembrane</keyword>
<dbReference type="RefSeq" id="WP_143489487.1">
    <property type="nucleotide sequence ID" value="NZ_VJOY01000012.1"/>
</dbReference>
<evidence type="ECO:0008006" key="4">
    <source>
        <dbReference type="Google" id="ProtNLM"/>
    </source>
</evidence>
<evidence type="ECO:0000256" key="1">
    <source>
        <dbReference type="SAM" id="Phobius"/>
    </source>
</evidence>
<feature type="transmembrane region" description="Helical" evidence="1">
    <location>
        <begin position="30"/>
        <end position="50"/>
    </location>
</feature>
<sequence>MKTRAVLAYLLLLALLLVQALLAGLVKPAPGVPIMLLALGQALVLLLGLVELRASSALVRLFAAASAFWLLLMFSLTLGELLTR</sequence>
<dbReference type="AlphaFoldDB" id="A0A553GW74"/>
<proteinExistence type="predicted"/>
<dbReference type="Proteomes" id="UP000315235">
    <property type="component" value="Unassembled WGS sequence"/>
</dbReference>
<keyword evidence="1" id="KW-0472">Membrane</keyword>
<accession>A0A553GW74</accession>
<protein>
    <recommendedName>
        <fullName evidence="4">Oxidase</fullName>
    </recommendedName>
</protein>
<reference evidence="2 3" key="1">
    <citation type="submission" date="2019-07" db="EMBL/GenBank/DDBJ databases">
        <title>Pseudomonas mangiferae sp. nov., isolated from bark of mango tree in Thailand.</title>
        <authorList>
            <person name="Srisuk N."/>
            <person name="Anurat P."/>
        </authorList>
    </citation>
    <scope>NUCLEOTIDE SEQUENCE [LARGE SCALE GENOMIC DNA]</scope>
    <source>
        <strain evidence="2 3">DMKU_BBB3-04</strain>
    </source>
</reference>
<gene>
    <name evidence="2" type="ORF">FM069_16625</name>
</gene>